<organism evidence="1 2">
    <name type="scientific">Bordetella ansorpii</name>
    <dbReference type="NCBI Taxonomy" id="288768"/>
    <lineage>
        <taxon>Bacteria</taxon>
        <taxon>Pseudomonadati</taxon>
        <taxon>Pseudomonadota</taxon>
        <taxon>Betaproteobacteria</taxon>
        <taxon>Burkholderiales</taxon>
        <taxon>Alcaligenaceae</taxon>
        <taxon>Bordetella</taxon>
    </lineage>
</organism>
<name>A0A157STQ9_9BORD</name>
<proteinExistence type="predicted"/>
<dbReference type="EMBL" id="FKIF01000009">
    <property type="protein sequence ID" value="SAI73878.1"/>
    <property type="molecule type" value="Genomic_DNA"/>
</dbReference>
<keyword evidence="2" id="KW-1185">Reference proteome</keyword>
<dbReference type="InterPro" id="IPR011050">
    <property type="entry name" value="Pectin_lyase_fold/virulence"/>
</dbReference>
<sequence>MRRRGFLAQLAGHGAAALPLRAMAQHTPGGYTLQDRARLAHSRQSLPVKRLKLRYGAGEVMLTPGIYEYGQTLELDGDLRLAAAGPPGSVVLKYTGGSDAIVVNSRTQTLSSAPENVRSFAMENISVVAERARCGILIGARTQPGITLQGVGIYGVAGPAVHCGEAVYFLALHHCTVRECAAPVYVGAYCDLFTVDDRSLFTDNAAGALLLECPTFLVSNADFESNGGLADIIVRNASGIAGNRNGLLLKNRHGPEVRPGIVPVQHDVALIEAAGLPPGSAMTNLRLWANDHFSGGSFPPKQSPLLLDARVRRLDIRGERHGGYAASDYATTTDAALSHGVGTTWDNDIDDLPVQDALRGLFRRSSPDLRLGVAVEPLAAGTALRLVGHRRSDAGEGPAVATLRASANGTDYGMFFGWQPYATPAERPVEMRRRGAVVSLALDVRGAAHMAPLYLQRDGTAGLTVPAGCAPLRIGRLLDARGNATILLD</sequence>
<dbReference type="STRING" id="288768.SAMEA3906486_04900"/>
<dbReference type="Proteomes" id="UP000076848">
    <property type="component" value="Unassembled WGS sequence"/>
</dbReference>
<dbReference type="AlphaFoldDB" id="A0A157STQ9"/>
<accession>A0A157STQ9</accession>
<dbReference type="SUPFAM" id="SSF51126">
    <property type="entry name" value="Pectin lyase-like"/>
    <property type="match status" value="1"/>
</dbReference>
<reference evidence="1 2" key="1">
    <citation type="submission" date="2016-04" db="EMBL/GenBank/DDBJ databases">
        <authorList>
            <consortium name="Pathogen Informatics"/>
        </authorList>
    </citation>
    <scope>NUCLEOTIDE SEQUENCE [LARGE SCALE GENOMIC DNA]</scope>
    <source>
        <strain evidence="1 2">H050680373</strain>
    </source>
</reference>
<protein>
    <submittedName>
        <fullName evidence="1">Uncharacterized protein</fullName>
    </submittedName>
</protein>
<dbReference type="OrthoDB" id="9148911at2"/>
<evidence type="ECO:0000313" key="1">
    <source>
        <dbReference type="EMBL" id="SAI73878.1"/>
    </source>
</evidence>
<dbReference type="Gene3D" id="2.160.20.10">
    <property type="entry name" value="Single-stranded right-handed beta-helix, Pectin lyase-like"/>
    <property type="match status" value="1"/>
</dbReference>
<evidence type="ECO:0000313" key="2">
    <source>
        <dbReference type="Proteomes" id="UP000076848"/>
    </source>
</evidence>
<gene>
    <name evidence="1" type="ORF">SAMEA3906486_04900</name>
</gene>
<dbReference type="InterPro" id="IPR012334">
    <property type="entry name" value="Pectin_lyas_fold"/>
</dbReference>
<dbReference type="RefSeq" id="WP_066132940.1">
    <property type="nucleotide sequence ID" value="NZ_FKIF01000009.1"/>
</dbReference>